<dbReference type="InterPro" id="IPR043993">
    <property type="entry name" value="T4SS_pilin"/>
</dbReference>
<evidence type="ECO:0000256" key="1">
    <source>
        <dbReference type="SAM" id="Phobius"/>
    </source>
</evidence>
<keyword evidence="1" id="KW-0812">Transmembrane</keyword>
<comment type="caution">
    <text evidence="2">The sequence shown here is derived from an EMBL/GenBank/DDBJ whole genome shotgun (WGS) entry which is preliminary data.</text>
</comment>
<evidence type="ECO:0000313" key="2">
    <source>
        <dbReference type="EMBL" id="KUK67180.1"/>
    </source>
</evidence>
<accession>A0A117LTT2</accession>
<feature type="transmembrane region" description="Helical" evidence="1">
    <location>
        <begin position="65"/>
        <end position="84"/>
    </location>
</feature>
<dbReference type="EMBL" id="LGGI01000033">
    <property type="protein sequence ID" value="KUK67180.1"/>
    <property type="molecule type" value="Genomic_DNA"/>
</dbReference>
<organism evidence="2 3">
    <name type="scientific">candidate division WS6 bacterium 36_33</name>
    <dbReference type="NCBI Taxonomy" id="1641388"/>
    <lineage>
        <taxon>Bacteria</taxon>
        <taxon>Candidatus Dojkabacteria</taxon>
    </lineage>
</organism>
<protein>
    <recommendedName>
        <fullName evidence="4">Transmembrane(S)protein</fullName>
    </recommendedName>
</protein>
<reference evidence="3" key="1">
    <citation type="journal article" date="2015" name="MBio">
        <title>Genome-Resolved Metagenomic Analysis Reveals Roles for Candidate Phyla and Other Microbial Community Members in Biogeochemical Transformations in Oil Reservoirs.</title>
        <authorList>
            <person name="Hu P."/>
            <person name="Tom L."/>
            <person name="Singh A."/>
            <person name="Thomas B.C."/>
            <person name="Baker B.J."/>
            <person name="Piceno Y.M."/>
            <person name="Andersen G.L."/>
            <person name="Banfield J.F."/>
        </authorList>
    </citation>
    <scope>NUCLEOTIDE SEQUENCE [LARGE SCALE GENOMIC DNA]</scope>
</reference>
<evidence type="ECO:0008006" key="4">
    <source>
        <dbReference type="Google" id="ProtNLM"/>
    </source>
</evidence>
<feature type="transmembrane region" description="Helical" evidence="1">
    <location>
        <begin position="20"/>
        <end position="44"/>
    </location>
</feature>
<sequence>MLIDLQSLNFTGFGDLKEFVFFVVQLGMSLSVLLVVASLVITGFKYIFSMGDEEKVKSATKSLTFSLLGLVIVFLSPRLIEFIINEVLTQNS</sequence>
<gene>
    <name evidence="2" type="ORF">XD87_0279</name>
</gene>
<dbReference type="AlphaFoldDB" id="A0A117LTT2"/>
<proteinExistence type="predicted"/>
<keyword evidence="1" id="KW-0472">Membrane</keyword>
<keyword evidence="1" id="KW-1133">Transmembrane helix</keyword>
<evidence type="ECO:0000313" key="3">
    <source>
        <dbReference type="Proteomes" id="UP000053469"/>
    </source>
</evidence>
<dbReference type="Pfam" id="PF18895">
    <property type="entry name" value="T4SS_pilin"/>
    <property type="match status" value="1"/>
</dbReference>
<name>A0A117LTT2_9BACT</name>
<dbReference type="Proteomes" id="UP000053469">
    <property type="component" value="Unassembled WGS sequence"/>
</dbReference>